<protein>
    <recommendedName>
        <fullName evidence="3">PP-loop domain protein</fullName>
    </recommendedName>
</protein>
<accession>F2JIW3</accession>
<dbReference type="Proteomes" id="UP000008467">
    <property type="component" value="Chromosome"/>
</dbReference>
<sequence>MSLLKGMCESEGLYEIFSNTINEYKMLENIEKIIFLFSGGKDATLGLYFMDKYIKEKQLNVKLEALMVTYPKHVYYLEDESEAECFIKTKEFWNELGVDLKVFDSDQEDLKDGEIRGCRICKGARKQIVDTYLDKVSKESKTAVVTGYTLYDVLAYLDEISLVSNYNFNINELKEQNAINRIQNCLHKMKAKEELPNGLTIIRPLICMHEDDIMDVIKKAHMPYINRPCKVSDSKHKREYFKVLNTVGTINNVSYKGVLDFLDKVSIELPYTFTDIEYENYFTDC</sequence>
<dbReference type="eggNOG" id="ENOG5033RF7">
    <property type="taxonomic scope" value="Bacteria"/>
</dbReference>
<dbReference type="KEGG" id="cle:Clole_0286"/>
<reference evidence="1 2" key="1">
    <citation type="journal article" date="2011" name="J. Bacteriol.">
        <title>Complete genome sequence of the cellulose-degrading bacterium Cellulosilyticum lentocellum.</title>
        <authorList>
            <consortium name="US DOE Joint Genome Institute"/>
            <person name="Miller D.A."/>
            <person name="Suen G."/>
            <person name="Bruce D."/>
            <person name="Copeland A."/>
            <person name="Cheng J.F."/>
            <person name="Detter C."/>
            <person name="Goodwin L.A."/>
            <person name="Han C.S."/>
            <person name="Hauser L.J."/>
            <person name="Land M.L."/>
            <person name="Lapidus A."/>
            <person name="Lucas S."/>
            <person name="Meincke L."/>
            <person name="Pitluck S."/>
            <person name="Tapia R."/>
            <person name="Teshima H."/>
            <person name="Woyke T."/>
            <person name="Fox B.G."/>
            <person name="Angert E.R."/>
            <person name="Currie C.R."/>
        </authorList>
    </citation>
    <scope>NUCLEOTIDE SEQUENCE [LARGE SCALE GENOMIC DNA]</scope>
    <source>
        <strain evidence="2">ATCC 49066 / DSM 5427 / NCIMB 11756 / RHM5</strain>
    </source>
</reference>
<dbReference type="AlphaFoldDB" id="F2JIW3"/>
<dbReference type="HOGENOM" id="CLU_975551_0_0_9"/>
<evidence type="ECO:0000313" key="2">
    <source>
        <dbReference type="Proteomes" id="UP000008467"/>
    </source>
</evidence>
<evidence type="ECO:0000313" key="1">
    <source>
        <dbReference type="EMBL" id="ADZ82035.1"/>
    </source>
</evidence>
<dbReference type="EMBL" id="CP002582">
    <property type="protein sequence ID" value="ADZ82035.1"/>
    <property type="molecule type" value="Genomic_DNA"/>
</dbReference>
<dbReference type="RefSeq" id="WP_013655336.1">
    <property type="nucleotide sequence ID" value="NC_015275.1"/>
</dbReference>
<evidence type="ECO:0008006" key="3">
    <source>
        <dbReference type="Google" id="ProtNLM"/>
    </source>
</evidence>
<dbReference type="Gene3D" id="3.40.50.620">
    <property type="entry name" value="HUPs"/>
    <property type="match status" value="1"/>
</dbReference>
<dbReference type="PANTHER" id="PTHR43686">
    <property type="entry name" value="SULFURTRANSFERASE-RELATED"/>
    <property type="match status" value="1"/>
</dbReference>
<dbReference type="SUPFAM" id="SSF52402">
    <property type="entry name" value="Adenine nucleotide alpha hydrolases-like"/>
    <property type="match status" value="1"/>
</dbReference>
<keyword evidence="2" id="KW-1185">Reference proteome</keyword>
<dbReference type="InterPro" id="IPR014729">
    <property type="entry name" value="Rossmann-like_a/b/a_fold"/>
</dbReference>
<proteinExistence type="predicted"/>
<name>F2JIW3_CELLD</name>
<dbReference type="STRING" id="642492.Clole_0286"/>
<organism evidence="1 2">
    <name type="scientific">Cellulosilyticum lentocellum (strain ATCC 49066 / DSM 5427 / NCIMB 11756 / RHM5)</name>
    <name type="common">Clostridium lentocellum</name>
    <dbReference type="NCBI Taxonomy" id="642492"/>
    <lineage>
        <taxon>Bacteria</taxon>
        <taxon>Bacillati</taxon>
        <taxon>Bacillota</taxon>
        <taxon>Clostridia</taxon>
        <taxon>Lachnospirales</taxon>
        <taxon>Cellulosilyticaceae</taxon>
        <taxon>Cellulosilyticum</taxon>
    </lineage>
</organism>
<dbReference type="PANTHER" id="PTHR43686:SF1">
    <property type="entry name" value="AMINOTRAN_5 DOMAIN-CONTAINING PROTEIN"/>
    <property type="match status" value="1"/>
</dbReference>
<gene>
    <name evidence="1" type="ordered locus">Clole_0286</name>
</gene>